<feature type="DNA-binding region" description="Homeobox" evidence="5">
    <location>
        <begin position="764"/>
        <end position="823"/>
    </location>
</feature>
<gene>
    <name evidence="10" type="ORF">LSAA_2375</name>
</gene>
<dbReference type="OrthoDB" id="10634547at2759"/>
<dbReference type="SMART" id="SM00389">
    <property type="entry name" value="HOX"/>
    <property type="match status" value="1"/>
</dbReference>
<comment type="subcellular location">
    <subcellularLocation>
        <location evidence="1 5 6">Nucleus</location>
    </subcellularLocation>
</comment>
<dbReference type="GO" id="GO:0000978">
    <property type="term" value="F:RNA polymerase II cis-regulatory region sequence-specific DNA binding"/>
    <property type="evidence" value="ECO:0007669"/>
    <property type="project" value="TreeGrafter"/>
</dbReference>
<accession>A0A7R8CEK5</accession>
<dbReference type="AlphaFoldDB" id="A0A7R8CEK5"/>
<feature type="region of interest" description="Disordered" evidence="9">
    <location>
        <begin position="200"/>
        <end position="334"/>
    </location>
</feature>
<feature type="compositionally biased region" description="Polar residues" evidence="9">
    <location>
        <begin position="629"/>
        <end position="644"/>
    </location>
</feature>
<dbReference type="InterPro" id="IPR050255">
    <property type="entry name" value="POU_domain_TF"/>
</dbReference>
<feature type="compositionally biased region" description="Polar residues" evidence="9">
    <location>
        <begin position="308"/>
        <end position="332"/>
    </location>
</feature>
<keyword evidence="11" id="KW-1185">Reference proteome</keyword>
<dbReference type="PROSITE" id="PS00035">
    <property type="entry name" value="POU_1"/>
    <property type="match status" value="1"/>
</dbReference>
<feature type="region of interest" description="Disordered" evidence="9">
    <location>
        <begin position="465"/>
        <end position="506"/>
    </location>
</feature>
<feature type="compositionally biased region" description="Polar residues" evidence="9">
    <location>
        <begin position="922"/>
        <end position="938"/>
    </location>
</feature>
<dbReference type="PANTHER" id="PTHR11636:SF76">
    <property type="entry name" value="PROTEIN NUBBIN"/>
    <property type="match status" value="1"/>
</dbReference>
<dbReference type="GO" id="GO:0005634">
    <property type="term" value="C:nucleus"/>
    <property type="evidence" value="ECO:0007669"/>
    <property type="project" value="UniProtKB-SubCell"/>
</dbReference>
<sequence>MRTSKKCTLLAAASWSLDMLNKNTMFIPTTVSCTNNNINNNSTGSKSPPPLGAVGITPSPPNIPSESAIVNNPEQPLDFSSSRLTHKGYPVVKMDLEAATAAVRNTLVSMDKLHFEELFNKRQHESFTAPPIRSRRSPPVLNGSSSNDSEGGRFSSSDFFRQFTASVVHSSNSSSEDYIRPGSSSPVIRKMDEEHEDLLDVRGSVTPTNNHHGLPHGMRRRFMEEDDDEEESPEEDEDVGVSPPTSPKVPRLDLETTSKAIQELNSGHPLKDQDSKNDGSSEEYEYSNGNNNPDDLNNLTQRHIRSMGTPSSLKDSPLSTPTPGLESSTCSNPVILPPHPISPSSTTAANVQAALAALGAGQLSLNQIVAGGASPAPPGLWQSQLAAVAARQMAVAASKKEGESSPTPPPSLPTLSTFPPGDLQAIQQALQQQQQNIQQHLQNLLLLQQSANHLSSPQPLLTNQGITNLFGRGTPPMPSLSNLVVPPPKPSTPSSSSSPSSSSTTTVGSLQSIISSTGSSSGCISSNLINLPTSSAALSNSRSINVPSSSALSSVSSSGGQESNGPSLSTTSTATTTLGPLTSTGPPSSSPFGIIGNSPQFHHAMAQAANQLHQIQKKQQREKDRSHQPTKAQLTMPQHRLNPSKSNLPVATLTGNGANCQRIELAPEDSTDLEELEQFAKMFKQKRIKLGYTQGDVGLAMGKMYGNDFSQTTISRFEALNLSFKNMCKLKPLLAKWLEDADNSLNNTNIYCNSLSSADAMGRRRKKRTSIETTVRIALERAFNQNPKPTSEEISYVADSLNMEKEVVRVWFCNRRRSESNPSYGSSSGDQARQPLPHPSDQLRDCFSTHSGSATTSAVSPQRSETPFSGSLSSPRISPQLLRILFQHHQHNQRPICQMELYLFQSASQLFHHPLKRSVIDSSLSPPLRSHYNNASTSPHERSLSSAAPPVT</sequence>
<feature type="compositionally biased region" description="Low complexity" evidence="9">
    <location>
        <begin position="286"/>
        <end position="299"/>
    </location>
</feature>
<dbReference type="Pfam" id="PF00157">
    <property type="entry name" value="Pou"/>
    <property type="match status" value="1"/>
</dbReference>
<dbReference type="SUPFAM" id="SSF46689">
    <property type="entry name" value="Homeodomain-like"/>
    <property type="match status" value="1"/>
</dbReference>
<dbReference type="Proteomes" id="UP000675881">
    <property type="component" value="Chromosome 10"/>
</dbReference>
<feature type="region of interest" description="Disordered" evidence="9">
    <location>
        <begin position="126"/>
        <end position="153"/>
    </location>
</feature>
<keyword evidence="7" id="KW-0804">Transcription</keyword>
<dbReference type="GO" id="GO:0030154">
    <property type="term" value="P:cell differentiation"/>
    <property type="evidence" value="ECO:0007669"/>
    <property type="project" value="UniProtKB-ARBA"/>
</dbReference>
<feature type="region of interest" description="Disordered" evidence="9">
    <location>
        <begin position="38"/>
        <end position="66"/>
    </location>
</feature>
<dbReference type="FunFam" id="1.10.260.40:FF:000001">
    <property type="entry name" value="POU domain protein"/>
    <property type="match status" value="1"/>
</dbReference>
<evidence type="ECO:0000256" key="9">
    <source>
        <dbReference type="SAM" id="MobiDB-lite"/>
    </source>
</evidence>
<dbReference type="SMART" id="SM00352">
    <property type="entry name" value="POU"/>
    <property type="match status" value="1"/>
</dbReference>
<feature type="compositionally biased region" description="Polar residues" evidence="9">
    <location>
        <begin position="848"/>
        <end position="874"/>
    </location>
</feature>
<dbReference type="InterPro" id="IPR010982">
    <property type="entry name" value="Lambda_DNA-bd_dom_sf"/>
</dbReference>
<dbReference type="Gene3D" id="1.10.260.40">
    <property type="entry name" value="lambda repressor-like DNA-binding domains"/>
    <property type="match status" value="1"/>
</dbReference>
<name>A0A7R8CEK5_LEPSM</name>
<feature type="compositionally biased region" description="Polar residues" evidence="9">
    <location>
        <begin position="142"/>
        <end position="153"/>
    </location>
</feature>
<dbReference type="Pfam" id="PF00046">
    <property type="entry name" value="Homeodomain"/>
    <property type="match status" value="1"/>
</dbReference>
<evidence type="ECO:0000313" key="11">
    <source>
        <dbReference type="Proteomes" id="UP000675881"/>
    </source>
</evidence>
<dbReference type="InterPro" id="IPR001356">
    <property type="entry name" value="HD"/>
</dbReference>
<organism evidence="10 11">
    <name type="scientific">Lepeophtheirus salmonis</name>
    <name type="common">Salmon louse</name>
    <name type="synonym">Caligus salmonis</name>
    <dbReference type="NCBI Taxonomy" id="72036"/>
    <lineage>
        <taxon>Eukaryota</taxon>
        <taxon>Metazoa</taxon>
        <taxon>Ecdysozoa</taxon>
        <taxon>Arthropoda</taxon>
        <taxon>Crustacea</taxon>
        <taxon>Multicrustacea</taxon>
        <taxon>Hexanauplia</taxon>
        <taxon>Copepoda</taxon>
        <taxon>Siphonostomatoida</taxon>
        <taxon>Caligidae</taxon>
        <taxon>Lepeophtheirus</taxon>
    </lineage>
</organism>
<evidence type="ECO:0000313" key="10">
    <source>
        <dbReference type="EMBL" id="CAF2796120.1"/>
    </source>
</evidence>
<dbReference type="EMBL" id="HG994589">
    <property type="protein sequence ID" value="CAF2796120.1"/>
    <property type="molecule type" value="Genomic_DNA"/>
</dbReference>
<dbReference type="InterPro" id="IPR009057">
    <property type="entry name" value="Homeodomain-like_sf"/>
</dbReference>
<feature type="coiled-coil region" evidence="8">
    <location>
        <begin position="423"/>
        <end position="450"/>
    </location>
</feature>
<dbReference type="CDD" id="cd00086">
    <property type="entry name" value="homeodomain"/>
    <property type="match status" value="1"/>
</dbReference>
<dbReference type="PROSITE" id="PS50071">
    <property type="entry name" value="HOMEOBOX_2"/>
    <property type="match status" value="1"/>
</dbReference>
<feature type="compositionally biased region" description="Basic and acidic residues" evidence="9">
    <location>
        <begin position="269"/>
        <end position="279"/>
    </location>
</feature>
<evidence type="ECO:0000256" key="8">
    <source>
        <dbReference type="SAM" id="Coils"/>
    </source>
</evidence>
<comment type="similarity">
    <text evidence="7">Belongs to the POU transcription factor family.</text>
</comment>
<dbReference type="SUPFAM" id="SSF47413">
    <property type="entry name" value="lambda repressor-like DNA-binding domains"/>
    <property type="match status" value="1"/>
</dbReference>
<dbReference type="PROSITE" id="PS51257">
    <property type="entry name" value="PROKAR_LIPOPROTEIN"/>
    <property type="match status" value="1"/>
</dbReference>
<keyword evidence="4 5" id="KW-0539">Nucleus</keyword>
<evidence type="ECO:0000256" key="6">
    <source>
        <dbReference type="RuleBase" id="RU000682"/>
    </source>
</evidence>
<dbReference type="PANTHER" id="PTHR11636">
    <property type="entry name" value="POU DOMAIN"/>
    <property type="match status" value="1"/>
</dbReference>
<evidence type="ECO:0000256" key="1">
    <source>
        <dbReference type="ARBA" id="ARBA00004123"/>
    </source>
</evidence>
<dbReference type="GO" id="GO:0001228">
    <property type="term" value="F:DNA-binding transcription activator activity, RNA polymerase II-specific"/>
    <property type="evidence" value="ECO:0007669"/>
    <property type="project" value="UniProtKB-ARBA"/>
</dbReference>
<feature type="compositionally biased region" description="Acidic residues" evidence="9">
    <location>
        <begin position="224"/>
        <end position="239"/>
    </location>
</feature>
<evidence type="ECO:0000256" key="4">
    <source>
        <dbReference type="ARBA" id="ARBA00023242"/>
    </source>
</evidence>
<dbReference type="PROSITE" id="PS51179">
    <property type="entry name" value="POU_3"/>
    <property type="match status" value="1"/>
</dbReference>
<feature type="region of interest" description="Disordered" evidence="9">
    <location>
        <begin position="922"/>
        <end position="952"/>
    </location>
</feature>
<reference evidence="10" key="1">
    <citation type="submission" date="2021-02" db="EMBL/GenBank/DDBJ databases">
        <authorList>
            <person name="Bekaert M."/>
        </authorList>
    </citation>
    <scope>NUCLEOTIDE SEQUENCE</scope>
    <source>
        <strain evidence="10">IoA-00</strain>
    </source>
</reference>
<keyword evidence="2 5" id="KW-0238">DNA-binding</keyword>
<feature type="region of interest" description="Disordered" evidence="9">
    <location>
        <begin position="539"/>
        <end position="644"/>
    </location>
</feature>
<keyword evidence="8" id="KW-0175">Coiled coil</keyword>
<feature type="region of interest" description="Disordered" evidence="9">
    <location>
        <begin position="819"/>
        <end position="874"/>
    </location>
</feature>
<feature type="compositionally biased region" description="Low complexity" evidence="9">
    <location>
        <begin position="492"/>
        <end position="506"/>
    </location>
</feature>
<proteinExistence type="inferred from homology"/>
<evidence type="ECO:0000256" key="5">
    <source>
        <dbReference type="PROSITE-ProRule" id="PRU00108"/>
    </source>
</evidence>
<dbReference type="Gene3D" id="1.10.10.60">
    <property type="entry name" value="Homeodomain-like"/>
    <property type="match status" value="1"/>
</dbReference>
<dbReference type="InterPro" id="IPR000327">
    <property type="entry name" value="POU_dom"/>
</dbReference>
<protein>
    <recommendedName>
        <fullName evidence="7">POU domain protein</fullName>
    </recommendedName>
</protein>
<feature type="region of interest" description="Disordered" evidence="9">
    <location>
        <begin position="397"/>
        <end position="420"/>
    </location>
</feature>
<dbReference type="InterPro" id="IPR013847">
    <property type="entry name" value="POU"/>
</dbReference>
<evidence type="ECO:0000256" key="7">
    <source>
        <dbReference type="RuleBase" id="RU361194"/>
    </source>
</evidence>
<dbReference type="PROSITE" id="PS00465">
    <property type="entry name" value="POU_2"/>
    <property type="match status" value="1"/>
</dbReference>
<evidence type="ECO:0000256" key="3">
    <source>
        <dbReference type="ARBA" id="ARBA00023155"/>
    </source>
</evidence>
<feature type="compositionally biased region" description="Low complexity" evidence="9">
    <location>
        <begin position="539"/>
        <end position="591"/>
    </location>
</feature>
<evidence type="ECO:0000256" key="2">
    <source>
        <dbReference type="ARBA" id="ARBA00023125"/>
    </source>
</evidence>
<keyword evidence="3 5" id="KW-0371">Homeobox</keyword>
<dbReference type="PRINTS" id="PR00028">
    <property type="entry name" value="POUDOMAIN"/>
</dbReference>